<accession>A0A6J1RJK2</accession>
<dbReference type="RefSeq" id="XP_024892871.1">
    <property type="nucleotide sequence ID" value="XM_025037103.1"/>
</dbReference>
<proteinExistence type="predicted"/>
<feature type="compositionally biased region" description="Polar residues" evidence="2">
    <location>
        <begin position="671"/>
        <end position="681"/>
    </location>
</feature>
<keyword evidence="1" id="KW-0175">Coiled coil</keyword>
<feature type="compositionally biased region" description="Low complexity" evidence="2">
    <location>
        <begin position="627"/>
        <end position="638"/>
    </location>
</feature>
<organism evidence="3 4">
    <name type="scientific">Temnothorax curvispinosus</name>
    <dbReference type="NCBI Taxonomy" id="300111"/>
    <lineage>
        <taxon>Eukaryota</taxon>
        <taxon>Metazoa</taxon>
        <taxon>Ecdysozoa</taxon>
        <taxon>Arthropoda</taxon>
        <taxon>Hexapoda</taxon>
        <taxon>Insecta</taxon>
        <taxon>Pterygota</taxon>
        <taxon>Neoptera</taxon>
        <taxon>Endopterygota</taxon>
        <taxon>Hymenoptera</taxon>
        <taxon>Apocrita</taxon>
        <taxon>Aculeata</taxon>
        <taxon>Formicoidea</taxon>
        <taxon>Formicidae</taxon>
        <taxon>Myrmicinae</taxon>
        <taxon>Temnothorax</taxon>
    </lineage>
</organism>
<evidence type="ECO:0000313" key="3">
    <source>
        <dbReference type="Proteomes" id="UP000504618"/>
    </source>
</evidence>
<evidence type="ECO:0000256" key="1">
    <source>
        <dbReference type="SAM" id="Coils"/>
    </source>
</evidence>
<feature type="compositionally biased region" description="Basic residues" evidence="2">
    <location>
        <begin position="90"/>
        <end position="101"/>
    </location>
</feature>
<feature type="compositionally biased region" description="Basic and acidic residues" evidence="2">
    <location>
        <begin position="562"/>
        <end position="572"/>
    </location>
</feature>
<feature type="compositionally biased region" description="Basic and acidic residues" evidence="2">
    <location>
        <begin position="598"/>
        <end position="626"/>
    </location>
</feature>
<feature type="region of interest" description="Disordered" evidence="2">
    <location>
        <begin position="394"/>
        <end position="425"/>
    </location>
</feature>
<feature type="compositionally biased region" description="Acidic residues" evidence="2">
    <location>
        <begin position="128"/>
        <end position="137"/>
    </location>
</feature>
<dbReference type="AlphaFoldDB" id="A0A6J1RJK2"/>
<evidence type="ECO:0000313" key="4">
    <source>
        <dbReference type="RefSeq" id="XP_024892871.1"/>
    </source>
</evidence>
<dbReference type="Proteomes" id="UP000504618">
    <property type="component" value="Unplaced"/>
</dbReference>
<feature type="compositionally biased region" description="Basic and acidic residues" evidence="2">
    <location>
        <begin position="640"/>
        <end position="668"/>
    </location>
</feature>
<dbReference type="OrthoDB" id="7490362at2759"/>
<gene>
    <name evidence="4" type="primary">LOC112468072</name>
</gene>
<name>A0A6J1RJK2_9HYME</name>
<keyword evidence="3" id="KW-1185">Reference proteome</keyword>
<feature type="region of interest" description="Disordered" evidence="2">
    <location>
        <begin position="562"/>
        <end position="691"/>
    </location>
</feature>
<feature type="compositionally biased region" description="Basic and acidic residues" evidence="2">
    <location>
        <begin position="53"/>
        <end position="89"/>
    </location>
</feature>
<reference evidence="4" key="1">
    <citation type="submission" date="2025-08" db="UniProtKB">
        <authorList>
            <consortium name="RefSeq"/>
        </authorList>
    </citation>
    <scope>IDENTIFICATION</scope>
    <source>
        <tissue evidence="4">Whole body</tissue>
    </source>
</reference>
<feature type="coiled-coil region" evidence="1">
    <location>
        <begin position="315"/>
        <end position="377"/>
    </location>
</feature>
<feature type="region of interest" description="Disordered" evidence="2">
    <location>
        <begin position="485"/>
        <end position="527"/>
    </location>
</feature>
<sequence length="829" mass="92272">MTSKGVTFTGPGDPDPQGPADERCSQEHRPGLSPSLSNNGPSAILKEASTAKVARDRKGMFKHLGDPERHERPWPKCSKSRDSSSESRKSSRSRSRSRGKTRMGADRTSSSPEVERDPSPDSFVSIDTEGEVEEVMEVEGGSEKPPSTSVSSEDPTDRKLISEFRGFLRKYLGHSQDTLQEVLGTECPNISMAWQEDEQGRAPTTFEVYINRLKEAKEHLVTEALELRNLKEGIGQVNQSQGRKALEKKLKKELANAPTETLPGYIVETVEKLDRVLEKSSNLKGEHQGALKNAAATISAALTHLIARQHGHEDVHEREAEIERLRQRSAELEKTVKTVTEENDNMKKEMTAQHQTIVELQRQLDWMKEDLQTGERRKVQQDNQQNREMVTRKRRRTMMLSTSPSSASPLLSEVEDEGEEAPTQKGIPQEKEMTDVYLGPEKTPLPETGTEMKTDGEVDMVAFRKKEEEEAEMKASREKRERILAEIERDGAKPVKRPPLRGEQKVVAPGIPPNNGGKEAVVEKKGGNIGTEEMMKRLSEIIVHSINEKVEKIKERLLGKIEGRIHQDKDGKAVAGKTTPQALIPASKAQKAKKKQEKKKEEKKGEPPKEKERKAAPPKKIGKEMESQPSPQPTTQPTEKWTEVVGRKERAIARKKEEEKKRAEEKKKTAPLSQQKQPSGQSKRREPRTSAVTLTCPKDTYADCMAAVRRSIKLKDLGIETSPNIRRTATGAINLELSGQGNAAKADALAARMTAVLQRREGVKVTRPSLSAEVRLTGFDESVTEDEIKEAVAEQGQAFPTSITVGKIRGGPRGMYTVVVSVPSRRPTP</sequence>
<protein>
    <submittedName>
        <fullName evidence="4">Eukaryotic translation initiation factor 5B-like</fullName>
    </submittedName>
</protein>
<dbReference type="GeneID" id="112468072"/>
<evidence type="ECO:0000256" key="2">
    <source>
        <dbReference type="SAM" id="MobiDB-lite"/>
    </source>
</evidence>
<feature type="compositionally biased region" description="Low complexity" evidence="2">
    <location>
        <begin position="398"/>
        <end position="412"/>
    </location>
</feature>
<feature type="region of interest" description="Disordered" evidence="2">
    <location>
        <begin position="1"/>
        <end position="157"/>
    </location>
</feature>
<feature type="compositionally biased region" description="Basic and acidic residues" evidence="2">
    <location>
        <begin position="20"/>
        <end position="30"/>
    </location>
</feature>